<name>A0A194WZL9_MOLSC</name>
<proteinExistence type="predicted"/>
<protein>
    <submittedName>
        <fullName evidence="2">Uncharacterized protein</fullName>
    </submittedName>
</protein>
<feature type="region of interest" description="Disordered" evidence="1">
    <location>
        <begin position="131"/>
        <end position="281"/>
    </location>
</feature>
<dbReference type="GeneID" id="28829970"/>
<keyword evidence="3" id="KW-1185">Reference proteome</keyword>
<dbReference type="RefSeq" id="XP_018067751.1">
    <property type="nucleotide sequence ID" value="XM_018220244.1"/>
</dbReference>
<accession>A0A194WZL9</accession>
<dbReference type="EMBL" id="KQ947422">
    <property type="protein sequence ID" value="KUJ13396.1"/>
    <property type="molecule type" value="Genomic_DNA"/>
</dbReference>
<evidence type="ECO:0000313" key="2">
    <source>
        <dbReference type="EMBL" id="KUJ13396.1"/>
    </source>
</evidence>
<dbReference type="InParanoid" id="A0A194WZL9"/>
<reference evidence="2 3" key="1">
    <citation type="submission" date="2015-10" db="EMBL/GenBank/DDBJ databases">
        <title>Full genome of DAOMC 229536 Phialocephala scopiformis, a fungal endophyte of spruce producing the potent anti-insectan compound rugulosin.</title>
        <authorList>
            <consortium name="DOE Joint Genome Institute"/>
            <person name="Walker A.K."/>
            <person name="Frasz S.L."/>
            <person name="Seifert K.A."/>
            <person name="Miller J.D."/>
            <person name="Mondo S.J."/>
            <person name="Labutti K."/>
            <person name="Lipzen A."/>
            <person name="Dockter R."/>
            <person name="Kennedy M."/>
            <person name="Grigoriev I.V."/>
            <person name="Spatafora J.W."/>
        </authorList>
    </citation>
    <scope>NUCLEOTIDE SEQUENCE [LARGE SCALE GENOMIC DNA]</scope>
    <source>
        <strain evidence="2 3">CBS 120377</strain>
    </source>
</reference>
<organism evidence="2 3">
    <name type="scientific">Mollisia scopiformis</name>
    <name type="common">Conifer needle endophyte fungus</name>
    <name type="synonym">Phialocephala scopiformis</name>
    <dbReference type="NCBI Taxonomy" id="149040"/>
    <lineage>
        <taxon>Eukaryota</taxon>
        <taxon>Fungi</taxon>
        <taxon>Dikarya</taxon>
        <taxon>Ascomycota</taxon>
        <taxon>Pezizomycotina</taxon>
        <taxon>Leotiomycetes</taxon>
        <taxon>Helotiales</taxon>
        <taxon>Mollisiaceae</taxon>
        <taxon>Mollisia</taxon>
    </lineage>
</organism>
<dbReference type="AlphaFoldDB" id="A0A194WZL9"/>
<evidence type="ECO:0000313" key="3">
    <source>
        <dbReference type="Proteomes" id="UP000070700"/>
    </source>
</evidence>
<dbReference type="Proteomes" id="UP000070700">
    <property type="component" value="Unassembled WGS sequence"/>
</dbReference>
<evidence type="ECO:0000256" key="1">
    <source>
        <dbReference type="SAM" id="MobiDB-lite"/>
    </source>
</evidence>
<sequence length="281" mass="31263">MAENEIHIIARLELYHDPPDDDPSGAEEADHLRCTIPVIISLPKKPKTNDLVSATAKLIRAGRFGLKKEIQDSWGCAMEAKQAEVWIHWTGIEGGAETRPLLNADLHDCLNVMKDRGWKDFMTVKCFMVKPEDNPGVSDEEESQSSGIENTPRIDPPNKSKRKPTTTPKPKEGKKRRRTEEEEEEVDSGEVRASFPTKTTLLRTLPKKLKQLSREATPAAREEPVESDEPQSPPQKKSKLTKTKATPVASKGKKEKTLVVSSKKGPKGDDGKNSNRPSSSR</sequence>
<dbReference type="KEGG" id="psco:LY89DRAFT_737379"/>
<gene>
    <name evidence="2" type="ORF">LY89DRAFT_737379</name>
</gene>